<dbReference type="InterPro" id="IPR006015">
    <property type="entry name" value="Universal_stress_UspA"/>
</dbReference>
<organism evidence="3 4">
    <name type="scientific">Azotobacter vinelandii (strain DJ / ATCC BAA-1303)</name>
    <dbReference type="NCBI Taxonomy" id="322710"/>
    <lineage>
        <taxon>Bacteria</taxon>
        <taxon>Pseudomonadati</taxon>
        <taxon>Pseudomonadota</taxon>
        <taxon>Gammaproteobacteria</taxon>
        <taxon>Pseudomonadales</taxon>
        <taxon>Pseudomonadaceae</taxon>
        <taxon>Azotobacter</taxon>
    </lineage>
</organism>
<feature type="domain" description="UspA" evidence="2">
    <location>
        <begin position="1"/>
        <end position="137"/>
    </location>
</feature>
<dbReference type="InterPro" id="IPR006016">
    <property type="entry name" value="UspA"/>
</dbReference>
<evidence type="ECO:0000313" key="3">
    <source>
        <dbReference type="EMBL" id="ACO80747.1"/>
    </source>
</evidence>
<dbReference type="SUPFAM" id="SSF52402">
    <property type="entry name" value="Adenine nucleotide alpha hydrolases-like"/>
    <property type="match status" value="1"/>
</dbReference>
<sequence length="137" mass="14627">MKKILVPFDGSASARRALTFLVDLARDSPNLEVHLLNVQMLPLPYGDRLEGLLEAATKHAHEIALEGAGILAAQGIRATPHERLGDPVNEIAKAVAELGCDSILMGTRGMNNFSNLVMGSVATRVVHEVSVPVVLVK</sequence>
<proteinExistence type="inferred from homology"/>
<evidence type="ECO:0000313" key="4">
    <source>
        <dbReference type="Proteomes" id="UP000002424"/>
    </source>
</evidence>
<name>C1DI14_AZOVD</name>
<dbReference type="AlphaFoldDB" id="C1DI14"/>
<keyword evidence="4" id="KW-1185">Reference proteome</keyword>
<dbReference type="Proteomes" id="UP000002424">
    <property type="component" value="Chromosome"/>
</dbReference>
<dbReference type="eggNOG" id="COG0589">
    <property type="taxonomic scope" value="Bacteria"/>
</dbReference>
<dbReference type="STRING" id="322710.Avin_46410"/>
<protein>
    <submittedName>
        <fullName evidence="3">Universal stress protein family</fullName>
    </submittedName>
</protein>
<accession>C1DI14</accession>
<dbReference type="OrthoDB" id="5795499at2"/>
<dbReference type="EnsemblBacteria" id="ACO80747">
    <property type="protein sequence ID" value="ACO80747"/>
    <property type="gene ID" value="Avin_46410"/>
</dbReference>
<dbReference type="PANTHER" id="PTHR46268:SF6">
    <property type="entry name" value="UNIVERSAL STRESS PROTEIN UP12"/>
    <property type="match status" value="1"/>
</dbReference>
<dbReference type="RefSeq" id="WP_012703110.1">
    <property type="nucleotide sequence ID" value="NC_012560.1"/>
</dbReference>
<evidence type="ECO:0000259" key="2">
    <source>
        <dbReference type="Pfam" id="PF00582"/>
    </source>
</evidence>
<reference evidence="3 4" key="1">
    <citation type="journal article" date="2009" name="J. Bacteriol.">
        <title>Genome sequence of Azotobacter vinelandii, an obligate aerobe specialized to support diverse anaerobic metabolic processes.</title>
        <authorList>
            <person name="Setubal J.C."/>
            <person name="dos Santos P."/>
            <person name="Goldman B.S."/>
            <person name="Ertesvag H."/>
            <person name="Espin G."/>
            <person name="Rubio L.M."/>
            <person name="Valla S."/>
            <person name="Almeida N.F."/>
            <person name="Balasubramanian D."/>
            <person name="Cromes L."/>
            <person name="Curatti L."/>
            <person name="Du Z."/>
            <person name="Godsy E."/>
            <person name="Goodner B."/>
            <person name="Hellner-Burris K."/>
            <person name="Hernandez J.A."/>
            <person name="Houmiel K."/>
            <person name="Imperial J."/>
            <person name="Kennedy C."/>
            <person name="Larson T.J."/>
            <person name="Latreille P."/>
            <person name="Ligon L.S."/>
            <person name="Lu J."/>
            <person name="Maerk M."/>
            <person name="Miller N.M."/>
            <person name="Norton S."/>
            <person name="O'Carroll I.P."/>
            <person name="Paulsen I."/>
            <person name="Raulfs E.C."/>
            <person name="Roemer R."/>
            <person name="Rosser J."/>
            <person name="Segura D."/>
            <person name="Slater S."/>
            <person name="Stricklin S.L."/>
            <person name="Studholme D.J."/>
            <person name="Sun J."/>
            <person name="Viana C.J."/>
            <person name="Wallin E."/>
            <person name="Wang B."/>
            <person name="Wheeler C."/>
            <person name="Zhu H."/>
            <person name="Dean D.R."/>
            <person name="Dixon R."/>
            <person name="Wood D."/>
        </authorList>
    </citation>
    <scope>NUCLEOTIDE SEQUENCE [LARGE SCALE GENOMIC DNA]</scope>
    <source>
        <strain evidence="4">DJ / ATCC BAA-1303</strain>
    </source>
</reference>
<dbReference type="Pfam" id="PF00582">
    <property type="entry name" value="Usp"/>
    <property type="match status" value="1"/>
</dbReference>
<dbReference type="EMBL" id="CP001157">
    <property type="protein sequence ID" value="ACO80747.1"/>
    <property type="molecule type" value="Genomic_DNA"/>
</dbReference>
<dbReference type="Gene3D" id="3.40.50.620">
    <property type="entry name" value="HUPs"/>
    <property type="match status" value="1"/>
</dbReference>
<dbReference type="GeneID" id="88187522"/>
<gene>
    <name evidence="3" type="ordered locus">Avin_46410</name>
</gene>
<dbReference type="InterPro" id="IPR014729">
    <property type="entry name" value="Rossmann-like_a/b/a_fold"/>
</dbReference>
<dbReference type="CDD" id="cd00293">
    <property type="entry name" value="USP-like"/>
    <property type="match status" value="1"/>
</dbReference>
<evidence type="ECO:0000256" key="1">
    <source>
        <dbReference type="ARBA" id="ARBA00008791"/>
    </source>
</evidence>
<dbReference type="PRINTS" id="PR01438">
    <property type="entry name" value="UNVRSLSTRESS"/>
</dbReference>
<dbReference type="HOGENOM" id="CLU_049301_14_1_6"/>
<dbReference type="KEGG" id="avn:Avin_46410"/>
<dbReference type="PANTHER" id="PTHR46268">
    <property type="entry name" value="STRESS RESPONSE PROTEIN NHAX"/>
    <property type="match status" value="1"/>
</dbReference>
<comment type="similarity">
    <text evidence="1">Belongs to the universal stress protein A family.</text>
</comment>